<evidence type="ECO:0000313" key="1">
    <source>
        <dbReference type="Proteomes" id="UP000887580"/>
    </source>
</evidence>
<dbReference type="WBParaSite" id="PS1159_v2.g530.t1">
    <property type="protein sequence ID" value="PS1159_v2.g530.t1"/>
    <property type="gene ID" value="PS1159_v2.g530"/>
</dbReference>
<evidence type="ECO:0000313" key="2">
    <source>
        <dbReference type="WBParaSite" id="PS1159_v2.g530.t1"/>
    </source>
</evidence>
<name>A0AC35GHM0_9BILA</name>
<protein>
    <submittedName>
        <fullName evidence="2">Arrestin C-terminal-like domain-containing protein</fullName>
    </submittedName>
</protein>
<proteinExistence type="predicted"/>
<accession>A0AC35GHM0</accession>
<reference evidence="2" key="1">
    <citation type="submission" date="2022-11" db="UniProtKB">
        <authorList>
            <consortium name="WormBaseParasite"/>
        </authorList>
    </citation>
    <scope>IDENTIFICATION</scope>
</reference>
<organism evidence="1 2">
    <name type="scientific">Panagrolaimus sp. PS1159</name>
    <dbReference type="NCBI Taxonomy" id="55785"/>
    <lineage>
        <taxon>Eukaryota</taxon>
        <taxon>Metazoa</taxon>
        <taxon>Ecdysozoa</taxon>
        <taxon>Nematoda</taxon>
        <taxon>Chromadorea</taxon>
        <taxon>Rhabditida</taxon>
        <taxon>Tylenchina</taxon>
        <taxon>Panagrolaimomorpha</taxon>
        <taxon>Panagrolaimoidea</taxon>
        <taxon>Panagrolaimidae</taxon>
        <taxon>Panagrolaimus</taxon>
    </lineage>
</organism>
<dbReference type="Proteomes" id="UP000887580">
    <property type="component" value="Unplaced"/>
</dbReference>
<sequence>MASHLPHLTLKLALLDRGIENFTIEYDSLTCVYSPGDVVHGHVVIQLKDAVKAKAVIVNMIGKSRTSWTVWEQYSSNRSTHSEAIPYSADETYIDLQATVWHGKDGEKLLNPGTHRFPFLFTLPPNCPPSFEGNAGFIRYYCKAKIDRPWKFDDTTRTGFTVLPHFDLNSVYYSAFPMTKIFDKQIGFLCFKHGELNTKVTLSKCGYVPGESIVLNVEITNGTTKDVTRIETALMEVTTYTAHRGRLHHFHYGLGTRHSDTEKKKESRTVVQYIEEFKVSKNSTSTYMRMLAIPPVVPSFNVCPIIQVDYQFRVKIVTRSHFNRSITGEIPLLIGTIPVRHVLPPQNTTILTQDYLVPPQPMDTKNEEESLIIPGSVSYGDSVFGKGTLVEDKDDKSIGFIPKYIYYNDYQ</sequence>